<dbReference type="EMBL" id="AP019314">
    <property type="protein sequence ID" value="BBH41055.1"/>
    <property type="molecule type" value="Genomic_DNA"/>
</dbReference>
<evidence type="ECO:0000313" key="3">
    <source>
        <dbReference type="Proteomes" id="UP000278152"/>
    </source>
</evidence>
<reference evidence="2 3" key="1">
    <citation type="submission" date="2018-11" db="EMBL/GenBank/DDBJ databases">
        <title>Complete genome sequence of Microcystis aeruginosa NIES-102.</title>
        <authorList>
            <person name="Yamaguchi H."/>
            <person name="Suzuki S."/>
            <person name="Kawachi M."/>
        </authorList>
    </citation>
    <scope>NUCLEOTIDE SEQUENCE [LARGE SCALE GENOMIC DNA]</scope>
    <source>
        <strain evidence="2 3">NIES-102</strain>
    </source>
</reference>
<organism evidence="2 3">
    <name type="scientific">Microcystis viridis NIES-102</name>
    <dbReference type="NCBI Taxonomy" id="213615"/>
    <lineage>
        <taxon>Bacteria</taxon>
        <taxon>Bacillati</taxon>
        <taxon>Cyanobacteriota</taxon>
        <taxon>Cyanophyceae</taxon>
        <taxon>Oscillatoriophycideae</taxon>
        <taxon>Chroococcales</taxon>
        <taxon>Microcystaceae</taxon>
        <taxon>Microcystis</taxon>
    </lineage>
</organism>
<evidence type="ECO:0000256" key="1">
    <source>
        <dbReference type="SAM" id="MobiDB-lite"/>
    </source>
</evidence>
<proteinExistence type="predicted"/>
<sequence>MSDITDVPLYQIIGAPLLALVQGETQAAQATARFIQEIGFETSPDEPLQFGRLKTLTFRYSKISVGGTITELEVEIPVLSIVPIPTLQIREAEIDFSVEINSIVKLDTPNAVSVAEVSEDESSSEIKKDSSLKPEMVAFRAGLARQDSKSAMKINIKAGQADTPVGLLTIFRLLDQGISSREVKDNQTPPSEGSGSSAT</sequence>
<dbReference type="Proteomes" id="UP000278152">
    <property type="component" value="Chromosome"/>
</dbReference>
<accession>A0A3G9K5H6</accession>
<dbReference type="Pfam" id="PF11655">
    <property type="entry name" value="DUF2589"/>
    <property type="match status" value="1"/>
</dbReference>
<dbReference type="KEGG" id="mvz:myaer102_36440"/>
<dbReference type="InterPro" id="IPR024510">
    <property type="entry name" value="DUF2589"/>
</dbReference>
<gene>
    <name evidence="2" type="ORF">myaer102_36440</name>
</gene>
<dbReference type="AlphaFoldDB" id="A0A3G9K5H6"/>
<name>A0A3G9K5H6_MICVR</name>
<feature type="region of interest" description="Disordered" evidence="1">
    <location>
        <begin position="179"/>
        <end position="199"/>
    </location>
</feature>
<protein>
    <recommendedName>
        <fullName evidence="4">DUF2589 domain-containing protein</fullName>
    </recommendedName>
</protein>
<feature type="compositionally biased region" description="Polar residues" evidence="1">
    <location>
        <begin position="186"/>
        <end position="199"/>
    </location>
</feature>
<dbReference type="RefSeq" id="WP_125731368.1">
    <property type="nucleotide sequence ID" value="NZ_AP019314.1"/>
</dbReference>
<evidence type="ECO:0000313" key="2">
    <source>
        <dbReference type="EMBL" id="BBH41055.1"/>
    </source>
</evidence>
<evidence type="ECO:0008006" key="4">
    <source>
        <dbReference type="Google" id="ProtNLM"/>
    </source>
</evidence>